<evidence type="ECO:0000256" key="4">
    <source>
        <dbReference type="ARBA" id="ARBA00022989"/>
    </source>
</evidence>
<evidence type="ECO:0000256" key="6">
    <source>
        <dbReference type="ARBA" id="ARBA00038076"/>
    </source>
</evidence>
<reference evidence="10 11" key="1">
    <citation type="submission" date="2015-11" db="EMBL/GenBank/DDBJ databases">
        <authorList>
            <person name="Zhang Y."/>
            <person name="Guo Z."/>
        </authorList>
    </citation>
    <scope>NUCLEOTIDE SEQUENCE [LARGE SCALE GENOMIC DNA]</scope>
    <source>
        <strain evidence="10 11">KCTC 12086</strain>
    </source>
</reference>
<evidence type="ECO:0000256" key="7">
    <source>
        <dbReference type="SAM" id="Phobius"/>
    </source>
</evidence>
<protein>
    <submittedName>
        <fullName evidence="10">ABC transporter permease</fullName>
    </submittedName>
</protein>
<organism evidence="10 11">
    <name type="scientific">Pseudoalteromonas phenolica</name>
    <dbReference type="NCBI Taxonomy" id="161398"/>
    <lineage>
        <taxon>Bacteria</taxon>
        <taxon>Pseudomonadati</taxon>
        <taxon>Pseudomonadota</taxon>
        <taxon>Gammaproteobacteria</taxon>
        <taxon>Alteromonadales</taxon>
        <taxon>Pseudoalteromonadaceae</taxon>
        <taxon>Pseudoalteromonas</taxon>
    </lineage>
</organism>
<feature type="domain" description="MacB-like periplasmic core" evidence="9">
    <location>
        <begin position="55"/>
        <end position="246"/>
    </location>
</feature>
<feature type="domain" description="ABC3 transporter permease C-terminal" evidence="8">
    <location>
        <begin position="283"/>
        <end position="395"/>
    </location>
</feature>
<dbReference type="PANTHER" id="PTHR30572:SF4">
    <property type="entry name" value="ABC TRANSPORTER PERMEASE YTRF"/>
    <property type="match status" value="1"/>
</dbReference>
<dbReference type="Pfam" id="PF02687">
    <property type="entry name" value="FtsX"/>
    <property type="match status" value="1"/>
</dbReference>
<comment type="subcellular location">
    <subcellularLocation>
        <location evidence="1">Cell membrane</location>
        <topology evidence="1">Multi-pass membrane protein</topology>
    </subcellularLocation>
</comment>
<dbReference type="STRING" id="161398.PP2015_3945"/>
<evidence type="ECO:0000259" key="9">
    <source>
        <dbReference type="Pfam" id="PF12704"/>
    </source>
</evidence>
<keyword evidence="3 7" id="KW-0812">Transmembrane</keyword>
<dbReference type="GO" id="GO:0022857">
    <property type="term" value="F:transmembrane transporter activity"/>
    <property type="evidence" value="ECO:0007669"/>
    <property type="project" value="TreeGrafter"/>
</dbReference>
<dbReference type="PATRIC" id="fig|161398.10.peg.4037"/>
<feature type="transmembrane region" description="Helical" evidence="7">
    <location>
        <begin position="363"/>
        <end position="384"/>
    </location>
</feature>
<dbReference type="InterPro" id="IPR050250">
    <property type="entry name" value="Macrolide_Exporter_MacB"/>
</dbReference>
<comment type="similarity">
    <text evidence="6">Belongs to the ABC-4 integral membrane protein family.</text>
</comment>
<dbReference type="RefSeq" id="WP_058032269.1">
    <property type="nucleotide sequence ID" value="NZ_CP013188.1"/>
</dbReference>
<evidence type="ECO:0000256" key="3">
    <source>
        <dbReference type="ARBA" id="ARBA00022692"/>
    </source>
</evidence>
<evidence type="ECO:0000259" key="8">
    <source>
        <dbReference type="Pfam" id="PF02687"/>
    </source>
</evidence>
<keyword evidence="5 7" id="KW-0472">Membrane</keyword>
<dbReference type="KEGG" id="pphe:PP2015_3945"/>
<keyword evidence="4 7" id="KW-1133">Transmembrane helix</keyword>
<accession>A0A0S2K7Z6</accession>
<evidence type="ECO:0000256" key="5">
    <source>
        <dbReference type="ARBA" id="ARBA00023136"/>
    </source>
</evidence>
<dbReference type="Proteomes" id="UP000061457">
    <property type="component" value="Chromosome II"/>
</dbReference>
<sequence>MFEIKPIFNALLRSKVGAVLLLIQIAITTAIVSNAAFIIKDRLDYLNQPTGYQEENIFKFNVMTFGTDVDLAQQAELDEASIRALPGVIDAVTINAIPLSGGGSSTSYRLKPVPEKAKSVNASYFTADEHALNTFGVELVEGRNFTESEVAHDLDNTQSANVVLATKALMDELFPNGDGLGQFIYSGTKPYKVIGIVGMMKGPWMKNEERKDRSVIIPYVRIEKFNKFLVRTEAGRRAEVMKQIESLIHKNYSKRVVQDLAGLDKKKADYVAEDRLMMRMLVILISVLVLVTALGIFGLTLFNINKRTKQIGTRRALGARKSAIISYFVVENSLICIAGLVLGVCGAVLLGQQLMANYSVPALSNWYVAITAVAVFVMSLLAVIGPARRAANIDPSIATRTI</sequence>
<dbReference type="GO" id="GO:0005886">
    <property type="term" value="C:plasma membrane"/>
    <property type="evidence" value="ECO:0007669"/>
    <property type="project" value="UniProtKB-SubCell"/>
</dbReference>
<keyword evidence="2" id="KW-1003">Cell membrane</keyword>
<name>A0A0S2K7Z6_9GAMM</name>
<evidence type="ECO:0000313" key="11">
    <source>
        <dbReference type="Proteomes" id="UP000061457"/>
    </source>
</evidence>
<dbReference type="EMBL" id="CP013188">
    <property type="protein sequence ID" value="ALO44413.1"/>
    <property type="molecule type" value="Genomic_DNA"/>
</dbReference>
<dbReference type="Pfam" id="PF12704">
    <property type="entry name" value="MacB_PCD"/>
    <property type="match status" value="1"/>
</dbReference>
<evidence type="ECO:0000256" key="2">
    <source>
        <dbReference type="ARBA" id="ARBA00022475"/>
    </source>
</evidence>
<dbReference type="AlphaFoldDB" id="A0A0S2K7Z6"/>
<feature type="transmembrane region" description="Helical" evidence="7">
    <location>
        <begin position="276"/>
        <end position="304"/>
    </location>
</feature>
<dbReference type="PANTHER" id="PTHR30572">
    <property type="entry name" value="MEMBRANE COMPONENT OF TRANSPORTER-RELATED"/>
    <property type="match status" value="1"/>
</dbReference>
<feature type="transmembrane region" description="Helical" evidence="7">
    <location>
        <begin position="325"/>
        <end position="351"/>
    </location>
</feature>
<keyword evidence="11" id="KW-1185">Reference proteome</keyword>
<dbReference type="InterPro" id="IPR003838">
    <property type="entry name" value="ABC3_permease_C"/>
</dbReference>
<dbReference type="InterPro" id="IPR025857">
    <property type="entry name" value="MacB_PCD"/>
</dbReference>
<evidence type="ECO:0000256" key="1">
    <source>
        <dbReference type="ARBA" id="ARBA00004651"/>
    </source>
</evidence>
<gene>
    <name evidence="10" type="ORF">PP2015_3945</name>
</gene>
<dbReference type="OrthoDB" id="9770036at2"/>
<proteinExistence type="inferred from homology"/>
<evidence type="ECO:0000313" key="10">
    <source>
        <dbReference type="EMBL" id="ALO44413.1"/>
    </source>
</evidence>